<accession>A0ABW2NNL8</accession>
<comment type="caution">
    <text evidence="1">The sequence shown here is derived from an EMBL/GenBank/DDBJ whole genome shotgun (WGS) entry which is preliminary data.</text>
</comment>
<dbReference type="Proteomes" id="UP001596549">
    <property type="component" value="Unassembled WGS sequence"/>
</dbReference>
<dbReference type="PANTHER" id="PTHR30348:SF13">
    <property type="entry name" value="UPF0759 PROTEIN YUNF"/>
    <property type="match status" value="1"/>
</dbReference>
<reference evidence="2" key="1">
    <citation type="journal article" date="2019" name="Int. J. Syst. Evol. Microbiol.">
        <title>The Global Catalogue of Microorganisms (GCM) 10K type strain sequencing project: providing services to taxonomists for standard genome sequencing and annotation.</title>
        <authorList>
            <consortium name="The Broad Institute Genomics Platform"/>
            <consortium name="The Broad Institute Genome Sequencing Center for Infectious Disease"/>
            <person name="Wu L."/>
            <person name="Ma J."/>
        </authorList>
    </citation>
    <scope>NUCLEOTIDE SEQUENCE [LARGE SCALE GENOMIC DNA]</scope>
    <source>
        <strain evidence="2">NBRC 106396</strain>
    </source>
</reference>
<dbReference type="Gene3D" id="3.20.20.410">
    <property type="entry name" value="Protein of unknown function UPF0759"/>
    <property type="match status" value="1"/>
</dbReference>
<dbReference type="PANTHER" id="PTHR30348">
    <property type="entry name" value="UNCHARACTERIZED PROTEIN YECE"/>
    <property type="match status" value="1"/>
</dbReference>
<gene>
    <name evidence="1" type="ORF">ACFQPF_04310</name>
</gene>
<dbReference type="RefSeq" id="WP_379746922.1">
    <property type="nucleotide sequence ID" value="NZ_JBHTCP010000009.1"/>
</dbReference>
<dbReference type="Pfam" id="PF01904">
    <property type="entry name" value="DUF72"/>
    <property type="match status" value="1"/>
</dbReference>
<organism evidence="1 2">
    <name type="scientific">Fictibacillus iocasae</name>
    <dbReference type="NCBI Taxonomy" id="2715437"/>
    <lineage>
        <taxon>Bacteria</taxon>
        <taxon>Bacillati</taxon>
        <taxon>Bacillota</taxon>
        <taxon>Bacilli</taxon>
        <taxon>Bacillales</taxon>
        <taxon>Fictibacillaceae</taxon>
        <taxon>Fictibacillus</taxon>
    </lineage>
</organism>
<dbReference type="InterPro" id="IPR002763">
    <property type="entry name" value="DUF72"/>
</dbReference>
<protein>
    <submittedName>
        <fullName evidence="1">DUF72 domain-containing protein</fullName>
    </submittedName>
</protein>
<dbReference type="SUPFAM" id="SSF117396">
    <property type="entry name" value="TM1631-like"/>
    <property type="match status" value="1"/>
</dbReference>
<evidence type="ECO:0000313" key="2">
    <source>
        <dbReference type="Proteomes" id="UP001596549"/>
    </source>
</evidence>
<name>A0ABW2NNL8_9BACL</name>
<keyword evidence="2" id="KW-1185">Reference proteome</keyword>
<sequence>MITIGVTGWGDHDTLYPDGTPPRDKLEVYAGHFPVVEVDAAFYAVQPVRNYERWVSQTPESFSFVVKAYQGMTGHARGKVPFETTKEMFDAFKESIKPVTEAGKLDMVLFQYPPWFECDKESVQMLRFTKEMMGDIPSAVEFRNQSWYSPEVRDKTLTFVREEGWIHTICDEPQAGSGSVPLVPFATEEKTLIRLHGRNVHGWNSHGQANWRDVRYLYRYNEKELLEWKALLEKLKKETKQIVMLFNNNSGGDAADNAKQMIDLLGIEYEELAPRQLDLF</sequence>
<dbReference type="EMBL" id="JBHTCP010000009">
    <property type="protein sequence ID" value="MFC7370889.1"/>
    <property type="molecule type" value="Genomic_DNA"/>
</dbReference>
<dbReference type="InterPro" id="IPR036520">
    <property type="entry name" value="UPF0759_sf"/>
</dbReference>
<proteinExistence type="predicted"/>
<evidence type="ECO:0000313" key="1">
    <source>
        <dbReference type="EMBL" id="MFC7370889.1"/>
    </source>
</evidence>